<dbReference type="HOGENOM" id="CLU_009068_2_0_1"/>
<evidence type="ECO:0000313" key="4">
    <source>
        <dbReference type="Proteomes" id="UP000005220"/>
    </source>
</evidence>
<dbReference type="GO" id="GO:0005737">
    <property type="term" value="C:cytoplasm"/>
    <property type="evidence" value="ECO:0007669"/>
    <property type="project" value="TreeGrafter"/>
</dbReference>
<evidence type="ECO:0000256" key="2">
    <source>
        <dbReference type="SAM" id="MobiDB-lite"/>
    </source>
</evidence>
<protein>
    <recommendedName>
        <fullName evidence="5">Protein SIP5</fullName>
    </recommendedName>
</protein>
<dbReference type="STRING" id="1071382.H2AR06"/>
<accession>H2AR06</accession>
<dbReference type="AlphaFoldDB" id="H2AR06"/>
<dbReference type="GeneID" id="13884688"/>
<feature type="compositionally biased region" description="Polar residues" evidence="2">
    <location>
        <begin position="25"/>
        <end position="68"/>
    </location>
</feature>
<keyword evidence="4" id="KW-1185">Reference proteome</keyword>
<dbReference type="CDD" id="cd24139">
    <property type="entry name" value="SIP5-like"/>
    <property type="match status" value="1"/>
</dbReference>
<dbReference type="InParanoid" id="H2AR06"/>
<proteinExistence type="inferred from homology"/>
<evidence type="ECO:0008006" key="5">
    <source>
        <dbReference type="Google" id="ProtNLM"/>
    </source>
</evidence>
<organism evidence="3 4">
    <name type="scientific">Kazachstania africana (strain ATCC 22294 / BCRC 22015 / CBS 2517 / CECT 1963 / NBRC 1671 / NRRL Y-8276)</name>
    <name type="common">Yeast</name>
    <name type="synonym">Kluyveromyces africanus</name>
    <dbReference type="NCBI Taxonomy" id="1071382"/>
    <lineage>
        <taxon>Eukaryota</taxon>
        <taxon>Fungi</taxon>
        <taxon>Dikarya</taxon>
        <taxon>Ascomycota</taxon>
        <taxon>Saccharomycotina</taxon>
        <taxon>Saccharomycetes</taxon>
        <taxon>Saccharomycetales</taxon>
        <taxon>Saccharomycetaceae</taxon>
        <taxon>Kazachstania</taxon>
    </lineage>
</organism>
<dbReference type="EMBL" id="HE650822">
    <property type="protein sequence ID" value="CCF56806.1"/>
    <property type="molecule type" value="Genomic_DNA"/>
</dbReference>
<name>H2AR06_KAZAF</name>
<sequence length="434" mass="49865">MGNVPAKAEQDEEYANQTRSRRRTISNANSFASSGTARTRSKRTTSLVDSVLNNTNSARSRGNSTSENPYRRRSPKEREAFKEKRAQDLVVRFNETVDGGYLSPFGCYTLDKLDYDIDIVKTLIIERKLAPFYIPLQDFNQTWSDDEIVKIVDGLPLHSSNNVEIPDELEDLSIGDLSNPNFDYLIDKKLSKKDQSRQRSKIFKARLYQKRIIWQETENEVFLEKKLEEQLNKYLPNDALKLNLYKNGTECPICFLYFPKPMNYSKCCQQPICTECFVQIKRSAPHFPHDENVEDVDDVDKDPNLLISEPSNCPYCATPDFAVIYNQPNDRKVGINGILPSQYTLDNKVSTDTVTEPFVITSDFIRPDWKIKLNKDRLKLQRRSANATAIHLSNQLVDPSHNSATNTRTELEDRLVEEAIKLSLEEDNAKSENK</sequence>
<dbReference type="PANTHER" id="PTHR31315">
    <property type="entry name" value="PROTEIN SIP5"/>
    <property type="match status" value="1"/>
</dbReference>
<evidence type="ECO:0000256" key="1">
    <source>
        <dbReference type="ARBA" id="ARBA00010402"/>
    </source>
</evidence>
<comment type="similarity">
    <text evidence="1">Belongs to the SIP5 family.</text>
</comment>
<dbReference type="PANTHER" id="PTHR31315:SF1">
    <property type="entry name" value="PROTEIN SIP5"/>
    <property type="match status" value="1"/>
</dbReference>
<dbReference type="RefSeq" id="XP_003955941.1">
    <property type="nucleotide sequence ID" value="XM_003955892.1"/>
</dbReference>
<feature type="region of interest" description="Disordered" evidence="2">
    <location>
        <begin position="1"/>
        <end position="81"/>
    </location>
</feature>
<reference evidence="3 4" key="1">
    <citation type="journal article" date="2011" name="Proc. Natl. Acad. Sci. U.S.A.">
        <title>Evolutionary erosion of yeast sex chromosomes by mating-type switching accidents.</title>
        <authorList>
            <person name="Gordon J.L."/>
            <person name="Armisen D."/>
            <person name="Proux-Wera E."/>
            <person name="Oheigeartaigh S.S."/>
            <person name="Byrne K.P."/>
            <person name="Wolfe K.H."/>
        </authorList>
    </citation>
    <scope>NUCLEOTIDE SEQUENCE [LARGE SCALE GENOMIC DNA]</scope>
    <source>
        <strain evidence="4">ATCC 22294 / BCRC 22015 / CBS 2517 / CECT 1963 / NBRC 1671 / NRRL Y-8276</strain>
    </source>
</reference>
<dbReference type="KEGG" id="kaf:KAFR_0B05100"/>
<dbReference type="InterPro" id="IPR039301">
    <property type="entry name" value="Sip5/DA2"/>
</dbReference>
<dbReference type="Proteomes" id="UP000005220">
    <property type="component" value="Chromosome 2"/>
</dbReference>
<gene>
    <name evidence="3" type="primary">KAFR0B05100</name>
    <name evidence="3" type="ORF">KAFR_0B05100</name>
</gene>
<dbReference type="eggNOG" id="KOG2789">
    <property type="taxonomic scope" value="Eukaryota"/>
</dbReference>
<dbReference type="FunCoup" id="H2AR06">
    <property type="interactions" value="73"/>
</dbReference>
<dbReference type="GO" id="GO:0042149">
    <property type="term" value="P:cellular response to glucose starvation"/>
    <property type="evidence" value="ECO:0007669"/>
    <property type="project" value="EnsemblFungi"/>
</dbReference>
<evidence type="ECO:0000313" key="3">
    <source>
        <dbReference type="EMBL" id="CCF56806.1"/>
    </source>
</evidence>
<dbReference type="OrthoDB" id="21471at2759"/>